<dbReference type="RefSeq" id="XP_040637271.1">
    <property type="nucleotide sequence ID" value="XM_040780273.1"/>
</dbReference>
<dbReference type="OrthoDB" id="331544at2759"/>
<dbReference type="STRING" id="1388766.A0A017S989"/>
<dbReference type="GeneID" id="63695397"/>
<dbReference type="SUPFAM" id="SSF51735">
    <property type="entry name" value="NAD(P)-binding Rossmann-fold domains"/>
    <property type="match status" value="1"/>
</dbReference>
<evidence type="ECO:0000313" key="3">
    <source>
        <dbReference type="Proteomes" id="UP000019804"/>
    </source>
</evidence>
<feature type="domain" description="NAD(P)-binding" evidence="1">
    <location>
        <begin position="33"/>
        <end position="146"/>
    </location>
</feature>
<evidence type="ECO:0000313" key="2">
    <source>
        <dbReference type="EMBL" id="EYE93583.1"/>
    </source>
</evidence>
<dbReference type="EMBL" id="KK088430">
    <property type="protein sequence ID" value="EYE93583.1"/>
    <property type="molecule type" value="Genomic_DNA"/>
</dbReference>
<dbReference type="PANTHER" id="PTHR43000">
    <property type="entry name" value="DTDP-D-GLUCOSE 4,6-DEHYDRATASE-RELATED"/>
    <property type="match status" value="1"/>
</dbReference>
<dbReference type="AlphaFoldDB" id="A0A017S989"/>
<protein>
    <submittedName>
        <fullName evidence="2">NAD(P)-binding protein</fullName>
    </submittedName>
</protein>
<accession>A0A017S989</accession>
<dbReference type="Pfam" id="PF16363">
    <property type="entry name" value="GDP_Man_Dehyd"/>
    <property type="match status" value="1"/>
</dbReference>
<sequence>MTPESEIEEDSPMNVPLIGVGRLEPLPYVKTILVTGVAGFIGSWMTRHLIYQYHNNYNIICLDKMGNVSSINNILELIQFSSFRFIHGFITNPKTVSFALEAYQVDCVMHFAASGHVQNSFEDPFTFTENNVMGTHVLLDAIKNNSNISLDILFSFSTPWLP</sequence>
<name>A0A017S989_ASPRC</name>
<gene>
    <name evidence="2" type="ORF">EURHEDRAFT_404002</name>
</gene>
<dbReference type="HOGENOM" id="CLU_1635031_0_0_1"/>
<reference evidence="3" key="1">
    <citation type="journal article" date="2014" name="Nat. Commun.">
        <title>Genomic adaptations of the halophilic Dead Sea filamentous fungus Eurotium rubrum.</title>
        <authorList>
            <person name="Kis-Papo T."/>
            <person name="Weig A.R."/>
            <person name="Riley R."/>
            <person name="Persoh D."/>
            <person name="Salamov A."/>
            <person name="Sun H."/>
            <person name="Lipzen A."/>
            <person name="Wasser S.P."/>
            <person name="Rambold G."/>
            <person name="Grigoriev I.V."/>
            <person name="Nevo E."/>
        </authorList>
    </citation>
    <scope>NUCLEOTIDE SEQUENCE [LARGE SCALE GENOMIC DNA]</scope>
    <source>
        <strain evidence="3">CBS 135680</strain>
    </source>
</reference>
<keyword evidence="3" id="KW-1185">Reference proteome</keyword>
<evidence type="ECO:0000259" key="1">
    <source>
        <dbReference type="Pfam" id="PF16363"/>
    </source>
</evidence>
<dbReference type="InterPro" id="IPR036291">
    <property type="entry name" value="NAD(P)-bd_dom_sf"/>
</dbReference>
<dbReference type="Gene3D" id="3.40.50.720">
    <property type="entry name" value="NAD(P)-binding Rossmann-like Domain"/>
    <property type="match status" value="1"/>
</dbReference>
<dbReference type="InterPro" id="IPR016040">
    <property type="entry name" value="NAD(P)-bd_dom"/>
</dbReference>
<dbReference type="Proteomes" id="UP000019804">
    <property type="component" value="Unassembled WGS sequence"/>
</dbReference>
<organism evidence="2 3">
    <name type="scientific">Aspergillus ruber (strain CBS 135680)</name>
    <dbReference type="NCBI Taxonomy" id="1388766"/>
    <lineage>
        <taxon>Eukaryota</taxon>
        <taxon>Fungi</taxon>
        <taxon>Dikarya</taxon>
        <taxon>Ascomycota</taxon>
        <taxon>Pezizomycotina</taxon>
        <taxon>Eurotiomycetes</taxon>
        <taxon>Eurotiomycetidae</taxon>
        <taxon>Eurotiales</taxon>
        <taxon>Aspergillaceae</taxon>
        <taxon>Aspergillus</taxon>
        <taxon>Aspergillus subgen. Aspergillus</taxon>
    </lineage>
</organism>
<proteinExistence type="predicted"/>